<protein>
    <submittedName>
        <fullName evidence="1">Uncharacterized protein</fullName>
    </submittedName>
</protein>
<evidence type="ECO:0000313" key="2">
    <source>
        <dbReference type="Proteomes" id="UP000828390"/>
    </source>
</evidence>
<dbReference type="EMBL" id="JAIWYP010000002">
    <property type="protein sequence ID" value="KAH3863311.1"/>
    <property type="molecule type" value="Genomic_DNA"/>
</dbReference>
<organism evidence="1 2">
    <name type="scientific">Dreissena polymorpha</name>
    <name type="common">Zebra mussel</name>
    <name type="synonym">Mytilus polymorpha</name>
    <dbReference type="NCBI Taxonomy" id="45954"/>
    <lineage>
        <taxon>Eukaryota</taxon>
        <taxon>Metazoa</taxon>
        <taxon>Spiralia</taxon>
        <taxon>Lophotrochozoa</taxon>
        <taxon>Mollusca</taxon>
        <taxon>Bivalvia</taxon>
        <taxon>Autobranchia</taxon>
        <taxon>Heteroconchia</taxon>
        <taxon>Euheterodonta</taxon>
        <taxon>Imparidentia</taxon>
        <taxon>Neoheterodontei</taxon>
        <taxon>Myida</taxon>
        <taxon>Dreissenoidea</taxon>
        <taxon>Dreissenidae</taxon>
        <taxon>Dreissena</taxon>
    </lineage>
</organism>
<sequence length="53" mass="6021">MRRFNIDEGRSRVIQEVYGNASASSETLLNGQLWEVHRTSVCICQRCLPSPVL</sequence>
<name>A0A9D4RCG3_DREPO</name>
<proteinExistence type="predicted"/>
<accession>A0A9D4RCG3</accession>
<reference evidence="1" key="1">
    <citation type="journal article" date="2019" name="bioRxiv">
        <title>The Genome of the Zebra Mussel, Dreissena polymorpha: A Resource for Invasive Species Research.</title>
        <authorList>
            <person name="McCartney M.A."/>
            <person name="Auch B."/>
            <person name="Kono T."/>
            <person name="Mallez S."/>
            <person name="Zhang Y."/>
            <person name="Obille A."/>
            <person name="Becker A."/>
            <person name="Abrahante J.E."/>
            <person name="Garbe J."/>
            <person name="Badalamenti J.P."/>
            <person name="Herman A."/>
            <person name="Mangelson H."/>
            <person name="Liachko I."/>
            <person name="Sullivan S."/>
            <person name="Sone E.D."/>
            <person name="Koren S."/>
            <person name="Silverstein K.A.T."/>
            <person name="Beckman K.B."/>
            <person name="Gohl D.M."/>
        </authorList>
    </citation>
    <scope>NUCLEOTIDE SEQUENCE</scope>
    <source>
        <strain evidence="1">Duluth1</strain>
        <tissue evidence="1">Whole animal</tissue>
    </source>
</reference>
<evidence type="ECO:0000313" key="1">
    <source>
        <dbReference type="EMBL" id="KAH3863311.1"/>
    </source>
</evidence>
<dbReference type="AlphaFoldDB" id="A0A9D4RCG3"/>
<comment type="caution">
    <text evidence="1">The sequence shown here is derived from an EMBL/GenBank/DDBJ whole genome shotgun (WGS) entry which is preliminary data.</text>
</comment>
<keyword evidence="2" id="KW-1185">Reference proteome</keyword>
<dbReference type="Proteomes" id="UP000828390">
    <property type="component" value="Unassembled WGS sequence"/>
</dbReference>
<gene>
    <name evidence="1" type="ORF">DPMN_026293</name>
</gene>
<reference evidence="1" key="2">
    <citation type="submission" date="2020-11" db="EMBL/GenBank/DDBJ databases">
        <authorList>
            <person name="McCartney M.A."/>
            <person name="Auch B."/>
            <person name="Kono T."/>
            <person name="Mallez S."/>
            <person name="Becker A."/>
            <person name="Gohl D.M."/>
            <person name="Silverstein K.A.T."/>
            <person name="Koren S."/>
            <person name="Bechman K.B."/>
            <person name="Herman A."/>
            <person name="Abrahante J.E."/>
            <person name="Garbe J."/>
        </authorList>
    </citation>
    <scope>NUCLEOTIDE SEQUENCE</scope>
    <source>
        <strain evidence="1">Duluth1</strain>
        <tissue evidence="1">Whole animal</tissue>
    </source>
</reference>